<dbReference type="PROSITE" id="PS51212">
    <property type="entry name" value="WSC"/>
    <property type="match status" value="2"/>
</dbReference>
<evidence type="ECO:0000256" key="2">
    <source>
        <dbReference type="SAM" id="Phobius"/>
    </source>
</evidence>
<dbReference type="InterPro" id="IPR002889">
    <property type="entry name" value="WSC_carb-bd"/>
</dbReference>
<evidence type="ECO:0000256" key="1">
    <source>
        <dbReference type="SAM" id="MobiDB-lite"/>
    </source>
</evidence>
<dbReference type="Proteomes" id="UP000076078">
    <property type="component" value="Unassembled WGS sequence"/>
</dbReference>
<evidence type="ECO:0000313" key="6">
    <source>
        <dbReference type="Proteomes" id="UP000076078"/>
    </source>
</evidence>
<dbReference type="OMA" id="HSYWTQD"/>
<feature type="region of interest" description="Disordered" evidence="1">
    <location>
        <begin position="333"/>
        <end position="375"/>
    </location>
</feature>
<feature type="domain" description="WSC" evidence="4">
    <location>
        <begin position="467"/>
        <end position="560"/>
    </location>
</feature>
<dbReference type="Pfam" id="PF01822">
    <property type="entry name" value="WSC"/>
    <property type="match status" value="2"/>
</dbReference>
<protein>
    <submittedName>
        <fullName evidence="5">WSC domain-containing protein</fullName>
    </submittedName>
</protein>
<dbReference type="Pfam" id="PF00188">
    <property type="entry name" value="CAP"/>
    <property type="match status" value="1"/>
</dbReference>
<dbReference type="FunCoup" id="A0A151ZRX3">
    <property type="interactions" value="738"/>
</dbReference>
<gene>
    <name evidence="5" type="ORF">DLAC_03955</name>
</gene>
<proteinExistence type="predicted"/>
<evidence type="ECO:0000259" key="4">
    <source>
        <dbReference type="PROSITE" id="PS51212"/>
    </source>
</evidence>
<evidence type="ECO:0000256" key="3">
    <source>
        <dbReference type="SAM" id="SignalP"/>
    </source>
</evidence>
<dbReference type="InterPro" id="IPR035940">
    <property type="entry name" value="CAP_sf"/>
</dbReference>
<keyword evidence="2" id="KW-1133">Transmembrane helix</keyword>
<dbReference type="STRING" id="361077.A0A151ZRX3"/>
<dbReference type="AlphaFoldDB" id="A0A151ZRX3"/>
<feature type="domain" description="WSC" evidence="4">
    <location>
        <begin position="376"/>
        <end position="466"/>
    </location>
</feature>
<accession>A0A151ZRX3</accession>
<keyword evidence="3" id="KW-0732">Signal</keyword>
<dbReference type="CDD" id="cd05379">
    <property type="entry name" value="CAP_bacterial"/>
    <property type="match status" value="1"/>
</dbReference>
<dbReference type="SUPFAM" id="SSF55797">
    <property type="entry name" value="PR-1-like"/>
    <property type="match status" value="1"/>
</dbReference>
<organism evidence="5 6">
    <name type="scientific">Tieghemostelium lacteum</name>
    <name type="common">Slime mold</name>
    <name type="synonym">Dictyostelium lacteum</name>
    <dbReference type="NCBI Taxonomy" id="361077"/>
    <lineage>
        <taxon>Eukaryota</taxon>
        <taxon>Amoebozoa</taxon>
        <taxon>Evosea</taxon>
        <taxon>Eumycetozoa</taxon>
        <taxon>Dictyostelia</taxon>
        <taxon>Dictyosteliales</taxon>
        <taxon>Raperosteliaceae</taxon>
        <taxon>Tieghemostelium</taxon>
    </lineage>
</organism>
<name>A0A151ZRX3_TIELA</name>
<evidence type="ECO:0000313" key="5">
    <source>
        <dbReference type="EMBL" id="KYQ96669.1"/>
    </source>
</evidence>
<feature type="compositionally biased region" description="Low complexity" evidence="1">
    <location>
        <begin position="335"/>
        <end position="374"/>
    </location>
</feature>
<sequence length="604" mass="67259">MKINYLLYTIVFLGIFICNNRIEAYGEPNKDGLPSWFERSNLVLVNAVRIAPKQYLKYYTQYHNQDILDEQVYPSVPPLYYDESLGQASCAHSTDMAQTPCFSHPSCDGTDTFDRIRSYYQCSELATENIAAGFNSPLHTNNQWICDDGSGDPFSTSCASDGGSDGHRKNIMSPQSKVIGVGYSFSEQSDLHSYWTQDFGEELCDADQSQKPIHSGSHVFPTAKSILFMVDWYSESLKDPVNPLVIISGEPYPLTLKMGKKNKGIYVYQTTPNTKECRDYYFTFESEPLNSTSMSSKTNSSSVKFRYPDSGFLYTYDENECLISFSMDGHEFRNETSSQEASSSQEGSQSNSHSVENSESSESMESSDSSSSPNIDKDSLGCFKDGGVAHDLSGSVRFDRNLTNTKCKAFCSKQLYKYSGTSMGNQCYCGSEYGHYGKAQNQSECSFKCGGNSTEICGGNNRLTIGRSSFIGCYSLGESLDNFDQCAISPQNMSVQNCKSYCKASGYQYSGLTKGKYCLCGNQLLQNENELDRSKCDSICTNSKFDFCGGESSISLYNNIHSHTLSYFPNDFKEDKSLFVTSSSSLIKFSIFSFLLVFIILAMI</sequence>
<feature type="signal peptide" evidence="3">
    <location>
        <begin position="1"/>
        <end position="24"/>
    </location>
</feature>
<dbReference type="InterPro" id="IPR014044">
    <property type="entry name" value="CAP_dom"/>
</dbReference>
<comment type="caution">
    <text evidence="5">The sequence shown here is derived from an EMBL/GenBank/DDBJ whole genome shotgun (WGS) entry which is preliminary data.</text>
</comment>
<keyword evidence="6" id="KW-1185">Reference proteome</keyword>
<feature type="transmembrane region" description="Helical" evidence="2">
    <location>
        <begin position="586"/>
        <end position="603"/>
    </location>
</feature>
<keyword evidence="2" id="KW-0472">Membrane</keyword>
<dbReference type="OrthoDB" id="5985073at2759"/>
<dbReference type="InParanoid" id="A0A151ZRX3"/>
<dbReference type="SMART" id="SM00321">
    <property type="entry name" value="WSC"/>
    <property type="match status" value="2"/>
</dbReference>
<dbReference type="PANTHER" id="PTHR31157:SF15">
    <property type="entry name" value="WSC DOMAIN-CONTAINING PROTEIN"/>
    <property type="match status" value="1"/>
</dbReference>
<feature type="chain" id="PRO_5007593505" evidence="3">
    <location>
        <begin position="25"/>
        <end position="604"/>
    </location>
</feature>
<dbReference type="Gene3D" id="3.40.33.10">
    <property type="entry name" value="CAP"/>
    <property type="match status" value="1"/>
</dbReference>
<keyword evidence="2" id="KW-0812">Transmembrane</keyword>
<dbReference type="PANTHER" id="PTHR31157">
    <property type="entry name" value="SCP DOMAIN-CONTAINING PROTEIN"/>
    <property type="match status" value="1"/>
</dbReference>
<reference evidence="5 6" key="1">
    <citation type="submission" date="2015-12" db="EMBL/GenBank/DDBJ databases">
        <title>Dictyostelia acquired genes for synthesis and detection of signals that induce cell-type specialization by lateral gene transfer from prokaryotes.</title>
        <authorList>
            <person name="Gloeckner G."/>
            <person name="Schaap P."/>
        </authorList>
    </citation>
    <scope>NUCLEOTIDE SEQUENCE [LARGE SCALE GENOMIC DNA]</scope>
    <source>
        <strain evidence="5 6">TK</strain>
    </source>
</reference>
<dbReference type="EMBL" id="LODT01000021">
    <property type="protein sequence ID" value="KYQ96669.1"/>
    <property type="molecule type" value="Genomic_DNA"/>
</dbReference>